<evidence type="ECO:0000259" key="6">
    <source>
        <dbReference type="PROSITE" id="PS50240"/>
    </source>
</evidence>
<evidence type="ECO:0000313" key="7">
    <source>
        <dbReference type="Ensembl" id="ENSPTXP00000007158.1"/>
    </source>
</evidence>
<dbReference type="GO" id="GO:0005615">
    <property type="term" value="C:extracellular space"/>
    <property type="evidence" value="ECO:0007669"/>
    <property type="project" value="TreeGrafter"/>
</dbReference>
<evidence type="ECO:0000256" key="1">
    <source>
        <dbReference type="ARBA" id="ARBA00022670"/>
    </source>
</evidence>
<keyword evidence="3" id="KW-0720">Serine protease</keyword>
<dbReference type="GO" id="GO:0007596">
    <property type="term" value="P:blood coagulation"/>
    <property type="evidence" value="ECO:0007669"/>
    <property type="project" value="TreeGrafter"/>
</dbReference>
<protein>
    <recommendedName>
        <fullName evidence="6">Peptidase S1 domain-containing protein</fullName>
    </recommendedName>
</protein>
<evidence type="ECO:0000313" key="8">
    <source>
        <dbReference type="Proteomes" id="UP000472273"/>
    </source>
</evidence>
<dbReference type="PANTHER" id="PTHR24264">
    <property type="entry name" value="TRYPSIN-RELATED"/>
    <property type="match status" value="1"/>
</dbReference>
<dbReference type="PROSITE" id="PS50240">
    <property type="entry name" value="TRYPSIN_DOM"/>
    <property type="match status" value="1"/>
</dbReference>
<evidence type="ECO:0000256" key="4">
    <source>
        <dbReference type="ARBA" id="ARBA00023157"/>
    </source>
</evidence>
<dbReference type="Ensembl" id="ENSPTXT00000007402.1">
    <property type="protein sequence ID" value="ENSPTXP00000007158.1"/>
    <property type="gene ID" value="ENSPTXG00000005213.1"/>
</dbReference>
<reference evidence="7" key="1">
    <citation type="submission" date="2025-08" db="UniProtKB">
        <authorList>
            <consortium name="Ensembl"/>
        </authorList>
    </citation>
    <scope>IDENTIFICATION</scope>
</reference>
<proteinExistence type="inferred from homology"/>
<dbReference type="OMA" id="FLGWIYK"/>
<dbReference type="GeneTree" id="ENSGT00940000159197"/>
<dbReference type="PANTHER" id="PTHR24264:SF46">
    <property type="entry name" value="COAGULATION FACTOR XII"/>
    <property type="match status" value="1"/>
</dbReference>
<name>A0A670Y7V2_PSETE</name>
<sequence length="143" mass="15827">MNGRSTLVSLTSSRRGRESWSRRSSLISRSPWSSQVRFLDASSAPRPAGPFLREAEVKIIDYRLCNSRNVYEGFLTPRMMCAGFLQGGKDSCQGDSGGPLVCQDSNRWYLAGVTSWGTGCGQRNKPGVYSQVSKFLGWIYKAS</sequence>
<dbReference type="PROSITE" id="PS00135">
    <property type="entry name" value="TRYPSIN_SER"/>
    <property type="match status" value="1"/>
</dbReference>
<feature type="domain" description="Peptidase S1" evidence="6">
    <location>
        <begin position="1"/>
        <end position="143"/>
    </location>
</feature>
<dbReference type="CDD" id="cd00190">
    <property type="entry name" value="Tryp_SPc"/>
    <property type="match status" value="1"/>
</dbReference>
<organism evidence="7 8">
    <name type="scientific">Pseudonaja textilis</name>
    <name type="common">Eastern brown snake</name>
    <dbReference type="NCBI Taxonomy" id="8673"/>
    <lineage>
        <taxon>Eukaryota</taxon>
        <taxon>Metazoa</taxon>
        <taxon>Chordata</taxon>
        <taxon>Craniata</taxon>
        <taxon>Vertebrata</taxon>
        <taxon>Euteleostomi</taxon>
        <taxon>Lepidosauria</taxon>
        <taxon>Squamata</taxon>
        <taxon>Bifurcata</taxon>
        <taxon>Unidentata</taxon>
        <taxon>Episquamata</taxon>
        <taxon>Toxicofera</taxon>
        <taxon>Serpentes</taxon>
        <taxon>Colubroidea</taxon>
        <taxon>Elapidae</taxon>
        <taxon>Hydrophiinae</taxon>
        <taxon>Pseudonaja</taxon>
    </lineage>
</organism>
<accession>A0A670Y7V2</accession>
<dbReference type="InterPro" id="IPR033116">
    <property type="entry name" value="TRYPSIN_SER"/>
</dbReference>
<dbReference type="InterPro" id="IPR043504">
    <property type="entry name" value="Peptidase_S1_PA_chymotrypsin"/>
</dbReference>
<comment type="similarity">
    <text evidence="5">Belongs to the peptidase S1 family. CLIP subfamily.</text>
</comment>
<dbReference type="GO" id="GO:0004252">
    <property type="term" value="F:serine-type endopeptidase activity"/>
    <property type="evidence" value="ECO:0007669"/>
    <property type="project" value="InterPro"/>
</dbReference>
<dbReference type="SMART" id="SM00020">
    <property type="entry name" value="Tryp_SPc"/>
    <property type="match status" value="1"/>
</dbReference>
<dbReference type="GO" id="GO:0031638">
    <property type="term" value="P:zymogen activation"/>
    <property type="evidence" value="ECO:0007669"/>
    <property type="project" value="TreeGrafter"/>
</dbReference>
<keyword evidence="2" id="KW-0378">Hydrolase</keyword>
<dbReference type="SUPFAM" id="SSF50494">
    <property type="entry name" value="Trypsin-like serine proteases"/>
    <property type="match status" value="1"/>
</dbReference>
<keyword evidence="8" id="KW-1185">Reference proteome</keyword>
<evidence type="ECO:0000256" key="2">
    <source>
        <dbReference type="ARBA" id="ARBA00022801"/>
    </source>
</evidence>
<keyword evidence="4" id="KW-1015">Disulfide bond</keyword>
<dbReference type="Proteomes" id="UP000472273">
    <property type="component" value="Unplaced"/>
</dbReference>
<dbReference type="Pfam" id="PF00089">
    <property type="entry name" value="Trypsin"/>
    <property type="match status" value="1"/>
</dbReference>
<reference evidence="7" key="2">
    <citation type="submission" date="2025-09" db="UniProtKB">
        <authorList>
            <consortium name="Ensembl"/>
        </authorList>
    </citation>
    <scope>IDENTIFICATION</scope>
</reference>
<evidence type="ECO:0000256" key="5">
    <source>
        <dbReference type="ARBA" id="ARBA00024195"/>
    </source>
</evidence>
<dbReference type="GO" id="GO:0005791">
    <property type="term" value="C:rough endoplasmic reticulum"/>
    <property type="evidence" value="ECO:0007669"/>
    <property type="project" value="TreeGrafter"/>
</dbReference>
<dbReference type="FunFam" id="2.40.10.10:FF:000002">
    <property type="entry name" value="Transmembrane protease serine"/>
    <property type="match status" value="1"/>
</dbReference>
<dbReference type="InterPro" id="IPR050127">
    <property type="entry name" value="Serine_Proteases_S1"/>
</dbReference>
<dbReference type="AlphaFoldDB" id="A0A670Y7V2"/>
<dbReference type="InterPro" id="IPR001254">
    <property type="entry name" value="Trypsin_dom"/>
</dbReference>
<keyword evidence="1" id="KW-0645">Protease</keyword>
<dbReference type="InterPro" id="IPR009003">
    <property type="entry name" value="Peptidase_S1_PA"/>
</dbReference>
<evidence type="ECO:0000256" key="3">
    <source>
        <dbReference type="ARBA" id="ARBA00022825"/>
    </source>
</evidence>
<dbReference type="Gene3D" id="2.40.10.10">
    <property type="entry name" value="Trypsin-like serine proteases"/>
    <property type="match status" value="1"/>
</dbReference>